<dbReference type="AlphaFoldDB" id="A0AAW1XC26"/>
<reference evidence="1 2" key="1">
    <citation type="journal article" date="2023" name="G3 (Bethesda)">
        <title>A chromosome-length genome assembly and annotation of blackberry (Rubus argutus, cv. 'Hillquist').</title>
        <authorList>
            <person name="Bruna T."/>
            <person name="Aryal R."/>
            <person name="Dudchenko O."/>
            <person name="Sargent D.J."/>
            <person name="Mead D."/>
            <person name="Buti M."/>
            <person name="Cavallini A."/>
            <person name="Hytonen T."/>
            <person name="Andres J."/>
            <person name="Pham M."/>
            <person name="Weisz D."/>
            <person name="Mascagni F."/>
            <person name="Usai G."/>
            <person name="Natali L."/>
            <person name="Bassil N."/>
            <person name="Fernandez G.E."/>
            <person name="Lomsadze A."/>
            <person name="Armour M."/>
            <person name="Olukolu B."/>
            <person name="Poorten T."/>
            <person name="Britton C."/>
            <person name="Davik J."/>
            <person name="Ashrafi H."/>
            <person name="Aiden E.L."/>
            <person name="Borodovsky M."/>
            <person name="Worthington M."/>
        </authorList>
    </citation>
    <scope>NUCLEOTIDE SEQUENCE [LARGE SCALE GENOMIC DNA]</scope>
    <source>
        <strain evidence="1">PI 553951</strain>
    </source>
</reference>
<protein>
    <submittedName>
        <fullName evidence="1">Uncharacterized protein</fullName>
    </submittedName>
</protein>
<comment type="caution">
    <text evidence="1">The sequence shown here is derived from an EMBL/GenBank/DDBJ whole genome shotgun (WGS) entry which is preliminary data.</text>
</comment>
<dbReference type="EMBL" id="JBEDUW010000004">
    <property type="protein sequence ID" value="KAK9933403.1"/>
    <property type="molecule type" value="Genomic_DNA"/>
</dbReference>
<evidence type="ECO:0000313" key="1">
    <source>
        <dbReference type="EMBL" id="KAK9933403.1"/>
    </source>
</evidence>
<gene>
    <name evidence="1" type="ORF">M0R45_020601</name>
</gene>
<dbReference type="Proteomes" id="UP001457282">
    <property type="component" value="Unassembled WGS sequence"/>
</dbReference>
<accession>A0AAW1XC26</accession>
<sequence length="89" mass="9677">MGFDLESVAEATSGAIGAWSAPPSCTHLIPARLNTKPKSELTISKSTGNLGADCLYEMSFLVAQIANFNGNVFAIYLIDWHSQRFWLLA</sequence>
<evidence type="ECO:0000313" key="2">
    <source>
        <dbReference type="Proteomes" id="UP001457282"/>
    </source>
</evidence>
<keyword evidence="2" id="KW-1185">Reference proteome</keyword>
<proteinExistence type="predicted"/>
<organism evidence="1 2">
    <name type="scientific">Rubus argutus</name>
    <name type="common">Southern blackberry</name>
    <dbReference type="NCBI Taxonomy" id="59490"/>
    <lineage>
        <taxon>Eukaryota</taxon>
        <taxon>Viridiplantae</taxon>
        <taxon>Streptophyta</taxon>
        <taxon>Embryophyta</taxon>
        <taxon>Tracheophyta</taxon>
        <taxon>Spermatophyta</taxon>
        <taxon>Magnoliopsida</taxon>
        <taxon>eudicotyledons</taxon>
        <taxon>Gunneridae</taxon>
        <taxon>Pentapetalae</taxon>
        <taxon>rosids</taxon>
        <taxon>fabids</taxon>
        <taxon>Rosales</taxon>
        <taxon>Rosaceae</taxon>
        <taxon>Rosoideae</taxon>
        <taxon>Rosoideae incertae sedis</taxon>
        <taxon>Rubus</taxon>
    </lineage>
</organism>
<name>A0AAW1XC26_RUBAR</name>